<dbReference type="InterPro" id="IPR005123">
    <property type="entry name" value="Oxoglu/Fe-dep_dioxygenase_dom"/>
</dbReference>
<keyword evidence="3" id="KW-0847">Vitamin C</keyword>
<keyword evidence="5" id="KW-0560">Oxidoreductase</keyword>
<feature type="compositionally biased region" description="Polar residues" evidence="9">
    <location>
        <begin position="110"/>
        <end position="129"/>
    </location>
</feature>
<dbReference type="PROSITE" id="PS51471">
    <property type="entry name" value="FE2OG_OXY"/>
    <property type="match status" value="1"/>
</dbReference>
<protein>
    <recommendedName>
        <fullName evidence="7">hypoxia-inducible factor-proline dioxygenase</fullName>
        <ecNumber evidence="7">1.14.11.29</ecNumber>
    </recommendedName>
</protein>
<evidence type="ECO:0000256" key="5">
    <source>
        <dbReference type="ARBA" id="ARBA00023002"/>
    </source>
</evidence>
<evidence type="ECO:0000313" key="11">
    <source>
        <dbReference type="Proteomes" id="UP000887577"/>
    </source>
</evidence>
<evidence type="ECO:0000256" key="8">
    <source>
        <dbReference type="ARBA" id="ARBA00049134"/>
    </source>
</evidence>
<keyword evidence="11" id="KW-1185">Reference proteome</keyword>
<dbReference type="InterPro" id="IPR051559">
    <property type="entry name" value="HIF_prolyl_hydroxylases"/>
</dbReference>
<dbReference type="InterPro" id="IPR044862">
    <property type="entry name" value="Pro_4_hyd_alph_FE2OG_OXY"/>
</dbReference>
<name>A0A914Y868_9BILA</name>
<dbReference type="InterPro" id="IPR006620">
    <property type="entry name" value="Pro_4_hyd_alph"/>
</dbReference>
<keyword evidence="6" id="KW-0408">Iron</keyword>
<dbReference type="Gene3D" id="2.60.120.620">
    <property type="entry name" value="q2cbj1_9rhob like domain"/>
    <property type="match status" value="1"/>
</dbReference>
<feature type="region of interest" description="Disordered" evidence="9">
    <location>
        <begin position="103"/>
        <end position="137"/>
    </location>
</feature>
<dbReference type="PANTHER" id="PTHR12907:SF26">
    <property type="entry name" value="HIF PROLYL HYDROXYLASE, ISOFORM C"/>
    <property type="match status" value="1"/>
</dbReference>
<evidence type="ECO:0000256" key="1">
    <source>
        <dbReference type="ARBA" id="ARBA00001961"/>
    </source>
</evidence>
<feature type="compositionally biased region" description="Polar residues" evidence="9">
    <location>
        <begin position="195"/>
        <end position="206"/>
    </location>
</feature>
<feature type="domain" description="Fe2OG dioxygenase" evidence="10">
    <location>
        <begin position="1"/>
        <end position="94"/>
    </location>
</feature>
<keyword evidence="2" id="KW-0479">Metal-binding</keyword>
<keyword evidence="4" id="KW-0223">Dioxygenase</keyword>
<evidence type="ECO:0000313" key="12">
    <source>
        <dbReference type="WBParaSite" id="PSU_v2.g15643.t1"/>
    </source>
</evidence>
<sequence length="223" mass="25149">MIACYPGNGTKYVKHVDNPVRDGRCITSIYYCNDDWKLAEHGGTLRLYPETSLVPMDIDPQADRLVFFWSDRRNPHEVLPVFRPRYAITIWYFDQAEKMEALERRKKQEGSPSSVSAVEMIPTSSSPTKSRVPALSDWSQQRPSAFKPVATSNFISPKVVSTENISRVIASSSSSSSSPFIIPKSHMSLRDHTNSDSFSTGSTDDNLNIDDEPIIQPKQDYQI</sequence>
<evidence type="ECO:0000256" key="6">
    <source>
        <dbReference type="ARBA" id="ARBA00023004"/>
    </source>
</evidence>
<evidence type="ECO:0000259" key="10">
    <source>
        <dbReference type="PROSITE" id="PS51471"/>
    </source>
</evidence>
<dbReference type="GO" id="GO:0160082">
    <property type="term" value="F:hypoxia-inducible factor-proline dioxygenase activity"/>
    <property type="evidence" value="ECO:0007669"/>
    <property type="project" value="UniProtKB-EC"/>
</dbReference>
<evidence type="ECO:0000256" key="9">
    <source>
        <dbReference type="SAM" id="MobiDB-lite"/>
    </source>
</evidence>
<comment type="catalytic activity">
    <reaction evidence="8">
        <text>L-prolyl-[hypoxia-inducible factor alpha subunit] + 2-oxoglutarate + O2 = trans-4-hydroxy-L-prolyl-[hypoxia-inducible factor alpha subunit] + succinate + CO2</text>
        <dbReference type="Rhea" id="RHEA:48400"/>
        <dbReference type="Rhea" id="RHEA-COMP:12093"/>
        <dbReference type="Rhea" id="RHEA-COMP:12094"/>
        <dbReference type="ChEBI" id="CHEBI:15379"/>
        <dbReference type="ChEBI" id="CHEBI:16526"/>
        <dbReference type="ChEBI" id="CHEBI:16810"/>
        <dbReference type="ChEBI" id="CHEBI:30031"/>
        <dbReference type="ChEBI" id="CHEBI:50342"/>
        <dbReference type="ChEBI" id="CHEBI:61965"/>
        <dbReference type="EC" id="1.14.11.29"/>
    </reaction>
</comment>
<accession>A0A914Y868</accession>
<comment type="cofactor">
    <cofactor evidence="1">
        <name>L-ascorbate</name>
        <dbReference type="ChEBI" id="CHEBI:38290"/>
    </cofactor>
</comment>
<dbReference type="GO" id="GO:0031418">
    <property type="term" value="F:L-ascorbic acid binding"/>
    <property type="evidence" value="ECO:0007669"/>
    <property type="project" value="UniProtKB-KW"/>
</dbReference>
<evidence type="ECO:0000256" key="3">
    <source>
        <dbReference type="ARBA" id="ARBA00022896"/>
    </source>
</evidence>
<reference evidence="12" key="1">
    <citation type="submission" date="2022-11" db="UniProtKB">
        <authorList>
            <consortium name="WormBaseParasite"/>
        </authorList>
    </citation>
    <scope>IDENTIFICATION</scope>
</reference>
<evidence type="ECO:0000256" key="7">
    <source>
        <dbReference type="ARBA" id="ARBA00039004"/>
    </source>
</evidence>
<feature type="region of interest" description="Disordered" evidence="9">
    <location>
        <begin position="173"/>
        <end position="223"/>
    </location>
</feature>
<organism evidence="11 12">
    <name type="scientific">Panagrolaimus superbus</name>
    <dbReference type="NCBI Taxonomy" id="310955"/>
    <lineage>
        <taxon>Eukaryota</taxon>
        <taxon>Metazoa</taxon>
        <taxon>Ecdysozoa</taxon>
        <taxon>Nematoda</taxon>
        <taxon>Chromadorea</taxon>
        <taxon>Rhabditida</taxon>
        <taxon>Tylenchina</taxon>
        <taxon>Panagrolaimomorpha</taxon>
        <taxon>Panagrolaimoidea</taxon>
        <taxon>Panagrolaimidae</taxon>
        <taxon>Panagrolaimus</taxon>
    </lineage>
</organism>
<dbReference type="GO" id="GO:0071456">
    <property type="term" value="P:cellular response to hypoxia"/>
    <property type="evidence" value="ECO:0007669"/>
    <property type="project" value="TreeGrafter"/>
</dbReference>
<dbReference type="Proteomes" id="UP000887577">
    <property type="component" value="Unplaced"/>
</dbReference>
<dbReference type="AlphaFoldDB" id="A0A914Y868"/>
<evidence type="ECO:0000256" key="4">
    <source>
        <dbReference type="ARBA" id="ARBA00022964"/>
    </source>
</evidence>
<dbReference type="Pfam" id="PF13640">
    <property type="entry name" value="2OG-FeII_Oxy_3"/>
    <property type="match status" value="1"/>
</dbReference>
<dbReference type="PANTHER" id="PTHR12907">
    <property type="entry name" value="EGL NINE HOMOLOG-RELATED"/>
    <property type="match status" value="1"/>
</dbReference>
<dbReference type="EC" id="1.14.11.29" evidence="7"/>
<evidence type="ECO:0000256" key="2">
    <source>
        <dbReference type="ARBA" id="ARBA00022723"/>
    </source>
</evidence>
<proteinExistence type="predicted"/>
<dbReference type="GO" id="GO:0008198">
    <property type="term" value="F:ferrous iron binding"/>
    <property type="evidence" value="ECO:0007669"/>
    <property type="project" value="TreeGrafter"/>
</dbReference>
<dbReference type="SMART" id="SM00702">
    <property type="entry name" value="P4Hc"/>
    <property type="match status" value="1"/>
</dbReference>
<dbReference type="WBParaSite" id="PSU_v2.g15643.t1">
    <property type="protein sequence ID" value="PSU_v2.g15643.t1"/>
    <property type="gene ID" value="PSU_v2.g15643"/>
</dbReference>